<sequence>MSTSGESSTTMHRLLHASGSHPILPPNDPNAVQRKFVEISEEQFAGVFELPSEGLTTVNELPKYLINEARKAFSVTGDLIKTSCKKKEMKVEFSLLNDILAKTVTAKAGSFDEVTHERLLALMLLKKTIAEEVSDEPVVEKFVKAAAKRRPAPIAEPAAKKKRTIFGRAAPTEKTLAIVPMRVEMETAEKETDKEKTAVEETVEKETTEKSVEEETKQDKEIEKEKKDEETDMLGNRGGVFVDYLAGNSCLAPTGITRTPALHVGRSKSGEAAACTGGGGGEALEEKGAAVSSTLDFTDVSNWFFLPTSQNLLHSFMLLLIRLNLSMCNELKAALSQKITRLEVEFAQYSSHQEMVFRAEINDVRKEEGLNTLRAQLSEIIAYINRGRDDKKGEESSRGPHLEDRSRPSGGGGSSSESSRNRGGYYREEEAGVRDLIDGFLEQFFYFQLLCKTLIRAYRVSLEGSDQVIGYQFNSEASITEQIRSDVSKEQNWVSNHFDWSHAVQISTAVKADIILREGFQI</sequence>
<keyword evidence="3" id="KW-1185">Reference proteome</keyword>
<dbReference type="EMBL" id="KV001045">
    <property type="protein sequence ID" value="KZV39389.1"/>
    <property type="molecule type" value="Genomic_DNA"/>
</dbReference>
<evidence type="ECO:0000313" key="3">
    <source>
        <dbReference type="Proteomes" id="UP000250235"/>
    </source>
</evidence>
<name>A0A2Z7BY36_9LAMI</name>
<feature type="compositionally biased region" description="Low complexity" evidence="1">
    <location>
        <begin position="415"/>
        <end position="424"/>
    </location>
</feature>
<feature type="region of interest" description="Disordered" evidence="1">
    <location>
        <begin position="389"/>
        <end position="424"/>
    </location>
</feature>
<dbReference type="Proteomes" id="UP000250235">
    <property type="component" value="Unassembled WGS sequence"/>
</dbReference>
<dbReference type="AlphaFoldDB" id="A0A2Z7BY36"/>
<evidence type="ECO:0000313" key="2">
    <source>
        <dbReference type="EMBL" id="KZV39389.1"/>
    </source>
</evidence>
<evidence type="ECO:0000256" key="1">
    <source>
        <dbReference type="SAM" id="MobiDB-lite"/>
    </source>
</evidence>
<protein>
    <submittedName>
        <fullName evidence="2">Uncharacterized protein</fullName>
    </submittedName>
</protein>
<accession>A0A2Z7BY36</accession>
<feature type="compositionally biased region" description="Basic and acidic residues" evidence="1">
    <location>
        <begin position="389"/>
        <end position="407"/>
    </location>
</feature>
<reference evidence="2 3" key="1">
    <citation type="journal article" date="2015" name="Proc. Natl. Acad. Sci. U.S.A.">
        <title>The resurrection genome of Boea hygrometrica: A blueprint for survival of dehydration.</title>
        <authorList>
            <person name="Xiao L."/>
            <person name="Yang G."/>
            <person name="Zhang L."/>
            <person name="Yang X."/>
            <person name="Zhao S."/>
            <person name="Ji Z."/>
            <person name="Zhou Q."/>
            <person name="Hu M."/>
            <person name="Wang Y."/>
            <person name="Chen M."/>
            <person name="Xu Y."/>
            <person name="Jin H."/>
            <person name="Xiao X."/>
            <person name="Hu G."/>
            <person name="Bao F."/>
            <person name="Hu Y."/>
            <person name="Wan P."/>
            <person name="Li L."/>
            <person name="Deng X."/>
            <person name="Kuang T."/>
            <person name="Xiang C."/>
            <person name="Zhu J.K."/>
            <person name="Oliver M.J."/>
            <person name="He Y."/>
        </authorList>
    </citation>
    <scope>NUCLEOTIDE SEQUENCE [LARGE SCALE GENOMIC DNA]</scope>
    <source>
        <strain evidence="3">cv. XS01</strain>
    </source>
</reference>
<feature type="compositionally biased region" description="Basic and acidic residues" evidence="1">
    <location>
        <begin position="187"/>
        <end position="229"/>
    </location>
</feature>
<proteinExistence type="predicted"/>
<organism evidence="2 3">
    <name type="scientific">Dorcoceras hygrometricum</name>
    <dbReference type="NCBI Taxonomy" id="472368"/>
    <lineage>
        <taxon>Eukaryota</taxon>
        <taxon>Viridiplantae</taxon>
        <taxon>Streptophyta</taxon>
        <taxon>Embryophyta</taxon>
        <taxon>Tracheophyta</taxon>
        <taxon>Spermatophyta</taxon>
        <taxon>Magnoliopsida</taxon>
        <taxon>eudicotyledons</taxon>
        <taxon>Gunneridae</taxon>
        <taxon>Pentapetalae</taxon>
        <taxon>asterids</taxon>
        <taxon>lamiids</taxon>
        <taxon>Lamiales</taxon>
        <taxon>Gesneriaceae</taxon>
        <taxon>Didymocarpoideae</taxon>
        <taxon>Trichosporeae</taxon>
        <taxon>Loxocarpinae</taxon>
        <taxon>Dorcoceras</taxon>
    </lineage>
</organism>
<gene>
    <name evidence="2" type="ORF">F511_23549</name>
</gene>
<feature type="region of interest" description="Disordered" evidence="1">
    <location>
        <begin position="187"/>
        <end position="230"/>
    </location>
</feature>